<evidence type="ECO:0000313" key="3">
    <source>
        <dbReference type="EMBL" id="QCL10470.1"/>
    </source>
</evidence>
<reference evidence="1" key="1">
    <citation type="submission" date="2018-12" db="EMBL/GenBank/DDBJ databases">
        <title>Three Rhizobium rhizogenes strains isolated from the same crown gall tumor carry diverse plasmids.</title>
        <authorList>
            <person name="Pulawska J."/>
            <person name="Kuzmanovic N."/>
        </authorList>
    </citation>
    <scope>NUCLEOTIDE SEQUENCE</scope>
    <source>
        <strain evidence="2">C6.5</strain>
        <strain evidence="1">Colt5.8</strain>
        <plasmid evidence="2">pC6.5b</plasmid>
        <plasmid evidence="3">pC6.5c</plasmid>
        <plasmid evidence="1">pColt5.8a</plasmid>
    </source>
</reference>
<dbReference type="EMBL" id="MK318988">
    <property type="protein sequence ID" value="QCL10470.1"/>
    <property type="molecule type" value="Genomic_DNA"/>
</dbReference>
<geneLocation type="plasmid" evidence="2">
    <name>pC6.5b</name>
</geneLocation>
<proteinExistence type="predicted"/>
<sequence length="38" mass="4489">MRVRLWFRRREGVQFSTTLPWLRLAARGGGGMSWRAIL</sequence>
<evidence type="ECO:0000313" key="2">
    <source>
        <dbReference type="EMBL" id="QCL10315.1"/>
    </source>
</evidence>
<name>A0A7S4ZTT7_RHIRH</name>
<dbReference type="AlphaFoldDB" id="A0A7S4ZTT7"/>
<geneLocation type="plasmid" evidence="1">
    <name>pColt5.8a</name>
</geneLocation>
<gene>
    <name evidence="1" type="ORF">pC5.8a_187</name>
    <name evidence="2" type="ORF">pC6.5b_421</name>
    <name evidence="3" type="ORF">pC6.5c_577</name>
</gene>
<accession>A0A7S4ZTT7</accession>
<geneLocation type="plasmid" evidence="3">
    <name>pC6.5c</name>
</geneLocation>
<dbReference type="EMBL" id="MK318971">
    <property type="protein sequence ID" value="QCL09679.1"/>
    <property type="molecule type" value="Genomic_DNA"/>
</dbReference>
<dbReference type="EMBL" id="MK318987">
    <property type="protein sequence ID" value="QCL10315.1"/>
    <property type="molecule type" value="Genomic_DNA"/>
</dbReference>
<evidence type="ECO:0000313" key="1">
    <source>
        <dbReference type="EMBL" id="QCL09679.1"/>
    </source>
</evidence>
<keyword evidence="1" id="KW-0614">Plasmid</keyword>
<protein>
    <submittedName>
        <fullName evidence="1">Uncharacterized protein</fullName>
    </submittedName>
</protein>
<organism evidence="1">
    <name type="scientific">Rhizobium rhizogenes</name>
    <name type="common">Agrobacterium rhizogenes</name>
    <dbReference type="NCBI Taxonomy" id="359"/>
    <lineage>
        <taxon>Bacteria</taxon>
        <taxon>Pseudomonadati</taxon>
        <taxon>Pseudomonadota</taxon>
        <taxon>Alphaproteobacteria</taxon>
        <taxon>Hyphomicrobiales</taxon>
        <taxon>Rhizobiaceae</taxon>
        <taxon>Rhizobium/Agrobacterium group</taxon>
        <taxon>Rhizobium</taxon>
    </lineage>
</organism>